<dbReference type="GO" id="GO:0043571">
    <property type="term" value="P:maintenance of CRISPR repeat elements"/>
    <property type="evidence" value="ECO:0007669"/>
    <property type="project" value="UniProtKB-UniRule"/>
</dbReference>
<dbReference type="RefSeq" id="WP_170087868.1">
    <property type="nucleotide sequence ID" value="NZ_JABAFG010000017.1"/>
</dbReference>
<keyword evidence="5 9" id="KW-0255">Endonuclease</keyword>
<keyword evidence="8 9" id="KW-0051">Antiviral defense</keyword>
<dbReference type="PANTHER" id="PTHR34405:SF3">
    <property type="entry name" value="CRISPR-ASSOCIATED ENDORIBONUCLEASE CAS2 3"/>
    <property type="match status" value="1"/>
</dbReference>
<evidence type="ECO:0000256" key="8">
    <source>
        <dbReference type="ARBA" id="ARBA00023118"/>
    </source>
</evidence>
<feature type="binding site" evidence="9">
    <location>
        <position position="21"/>
    </location>
    <ligand>
        <name>Mg(2+)</name>
        <dbReference type="ChEBI" id="CHEBI:18420"/>
        <note>catalytic</note>
    </ligand>
</feature>
<evidence type="ECO:0000256" key="4">
    <source>
        <dbReference type="ARBA" id="ARBA00022723"/>
    </source>
</evidence>
<evidence type="ECO:0000313" key="10">
    <source>
        <dbReference type="EMBL" id="NME28936.1"/>
    </source>
</evidence>
<dbReference type="SUPFAM" id="SSF143430">
    <property type="entry name" value="TTP0101/SSO1404-like"/>
    <property type="match status" value="1"/>
</dbReference>
<dbReference type="Gene3D" id="3.30.70.240">
    <property type="match status" value="1"/>
</dbReference>
<dbReference type="GO" id="GO:0004521">
    <property type="term" value="F:RNA endonuclease activity"/>
    <property type="evidence" value="ECO:0007669"/>
    <property type="project" value="InterPro"/>
</dbReference>
<keyword evidence="3 9" id="KW-0540">Nuclease</keyword>
<gene>
    <name evidence="9 10" type="primary">cas2</name>
    <name evidence="10" type="ORF">HF872_09945</name>
</gene>
<protein>
    <recommendedName>
        <fullName evidence="9">CRISPR-associated endoribonuclease Cas2</fullName>
        <ecNumber evidence="9">3.1.-.-</ecNumber>
    </recommendedName>
</protein>
<dbReference type="HAMAP" id="MF_01471">
    <property type="entry name" value="Cas2"/>
    <property type="match status" value="1"/>
</dbReference>
<evidence type="ECO:0000256" key="2">
    <source>
        <dbReference type="ARBA" id="ARBA00009959"/>
    </source>
</evidence>
<dbReference type="EC" id="3.1.-.-" evidence="9"/>
<keyword evidence="7 9" id="KW-0460">Magnesium</keyword>
<evidence type="ECO:0000256" key="5">
    <source>
        <dbReference type="ARBA" id="ARBA00022759"/>
    </source>
</evidence>
<comment type="similarity">
    <text evidence="2 9">Belongs to the CRISPR-associated endoribonuclease Cas2 protein family.</text>
</comment>
<comment type="function">
    <text evidence="9">CRISPR (clustered regularly interspaced short palindromic repeat), is an adaptive immune system that provides protection against mobile genetic elements (viruses, transposable elements and conjugative plasmids). CRISPR clusters contain sequences complementary to antecedent mobile elements and target invading nucleic acids. CRISPR clusters are transcribed and processed into CRISPR RNA (crRNA). Functions as a ssRNA-specific endoribonuclease. Involved in the integration of spacer DNA into the CRISPR cassette.</text>
</comment>
<dbReference type="InterPro" id="IPR019199">
    <property type="entry name" value="Virulence_VapD/CRISPR_Cas2"/>
</dbReference>
<accession>A0A848C035</accession>
<keyword evidence="6 9" id="KW-0378">Hydrolase</keyword>
<evidence type="ECO:0000256" key="1">
    <source>
        <dbReference type="ARBA" id="ARBA00001946"/>
    </source>
</evidence>
<dbReference type="AlphaFoldDB" id="A0A848C035"/>
<dbReference type="InterPro" id="IPR021127">
    <property type="entry name" value="CRISPR_associated_Cas2"/>
</dbReference>
<dbReference type="CDD" id="cd09725">
    <property type="entry name" value="Cas2_I_II_III"/>
    <property type="match status" value="1"/>
</dbReference>
<reference evidence="10 11" key="1">
    <citation type="submission" date="2020-04" db="EMBL/GenBank/DDBJ databases">
        <authorList>
            <person name="Hitch T.C.A."/>
            <person name="Wylensek D."/>
            <person name="Clavel T."/>
        </authorList>
    </citation>
    <scope>NUCLEOTIDE SEQUENCE [LARGE SCALE GENOMIC DNA]</scope>
    <source>
        <strain evidence="10 11">Oil-RF-744-FAT-WT-6-1</strain>
    </source>
</reference>
<evidence type="ECO:0000256" key="9">
    <source>
        <dbReference type="HAMAP-Rule" id="MF_01471"/>
    </source>
</evidence>
<evidence type="ECO:0000256" key="7">
    <source>
        <dbReference type="ARBA" id="ARBA00022842"/>
    </source>
</evidence>
<dbReference type="GO" id="GO:0051607">
    <property type="term" value="P:defense response to virus"/>
    <property type="evidence" value="ECO:0007669"/>
    <property type="project" value="UniProtKB-UniRule"/>
</dbReference>
<evidence type="ECO:0000256" key="3">
    <source>
        <dbReference type="ARBA" id="ARBA00022722"/>
    </source>
</evidence>
<name>A0A848C035_9FIRM</name>
<keyword evidence="4 9" id="KW-0479">Metal-binding</keyword>
<sequence length="101" mass="11759">MKNSQTENVDEKKYIVLIIYDIVENKARSKMVKYLNQYGVRVQKSAFEAFIPKKQYERILREAPGLIDPETDSLRIYILTNYMAVSSWGIGDTHTEDVIIL</sequence>
<dbReference type="GO" id="GO:0016787">
    <property type="term" value="F:hydrolase activity"/>
    <property type="evidence" value="ECO:0007669"/>
    <property type="project" value="UniProtKB-KW"/>
</dbReference>
<dbReference type="Proteomes" id="UP000591071">
    <property type="component" value="Unassembled WGS sequence"/>
</dbReference>
<evidence type="ECO:0000313" key="11">
    <source>
        <dbReference type="Proteomes" id="UP000591071"/>
    </source>
</evidence>
<comment type="caution">
    <text evidence="10">The sequence shown here is derived from an EMBL/GenBank/DDBJ whole genome shotgun (WGS) entry which is preliminary data.</text>
</comment>
<dbReference type="NCBIfam" id="TIGR01573">
    <property type="entry name" value="cas2"/>
    <property type="match status" value="1"/>
</dbReference>
<dbReference type="Pfam" id="PF09827">
    <property type="entry name" value="CRISPR_Cas2"/>
    <property type="match status" value="1"/>
</dbReference>
<dbReference type="GO" id="GO:0046872">
    <property type="term" value="F:metal ion binding"/>
    <property type="evidence" value="ECO:0007669"/>
    <property type="project" value="UniProtKB-UniRule"/>
</dbReference>
<evidence type="ECO:0000256" key="6">
    <source>
        <dbReference type="ARBA" id="ARBA00022801"/>
    </source>
</evidence>
<comment type="cofactor">
    <cofactor evidence="1 9">
        <name>Mg(2+)</name>
        <dbReference type="ChEBI" id="CHEBI:18420"/>
    </cofactor>
</comment>
<dbReference type="PANTHER" id="PTHR34405">
    <property type="entry name" value="CRISPR-ASSOCIATED ENDORIBONUCLEASE CAS2"/>
    <property type="match status" value="1"/>
</dbReference>
<comment type="subunit">
    <text evidence="9">Homodimer, forms a heterotetramer with a Cas1 homodimer.</text>
</comment>
<dbReference type="EMBL" id="JABAFG010000017">
    <property type="protein sequence ID" value="NME28936.1"/>
    <property type="molecule type" value="Genomic_DNA"/>
</dbReference>
<proteinExistence type="inferred from homology"/>
<organism evidence="10 11">
    <name type="scientific">Megasphaera hexanoica</name>
    <dbReference type="NCBI Taxonomy" id="1675036"/>
    <lineage>
        <taxon>Bacteria</taxon>
        <taxon>Bacillati</taxon>
        <taxon>Bacillota</taxon>
        <taxon>Negativicutes</taxon>
        <taxon>Veillonellales</taxon>
        <taxon>Veillonellaceae</taxon>
        <taxon>Megasphaera</taxon>
    </lineage>
</organism>